<dbReference type="AlphaFoldDB" id="A0A1T0CNN3"/>
<organism evidence="2 3">
    <name type="scientific">Moraxella porci DSM 25326</name>
    <dbReference type="NCBI Taxonomy" id="573983"/>
    <lineage>
        <taxon>Bacteria</taxon>
        <taxon>Pseudomonadati</taxon>
        <taxon>Pseudomonadota</taxon>
        <taxon>Gammaproteobacteria</taxon>
        <taxon>Moraxellales</taxon>
        <taxon>Moraxellaceae</taxon>
        <taxon>Moraxella</taxon>
    </lineage>
</organism>
<keyword evidence="1" id="KW-0732">Signal</keyword>
<dbReference type="EMBL" id="MUYV01000011">
    <property type="protein sequence ID" value="OOS23934.1"/>
    <property type="molecule type" value="Genomic_DNA"/>
</dbReference>
<dbReference type="RefSeq" id="WP_078318248.1">
    <property type="nucleotide sequence ID" value="NZ_MUYV01000011.1"/>
</dbReference>
<dbReference type="Proteomes" id="UP000190683">
    <property type="component" value="Unassembled WGS sequence"/>
</dbReference>
<accession>A0A1T0CNN3</accession>
<evidence type="ECO:0000313" key="3">
    <source>
        <dbReference type="Proteomes" id="UP000190683"/>
    </source>
</evidence>
<protein>
    <submittedName>
        <fullName evidence="2">Uncharacterized protein</fullName>
    </submittedName>
</protein>
<dbReference type="STRING" id="573983.B0681_08205"/>
<feature type="chain" id="PRO_5013250244" evidence="1">
    <location>
        <begin position="24"/>
        <end position="121"/>
    </location>
</feature>
<comment type="caution">
    <text evidence="2">The sequence shown here is derived from an EMBL/GenBank/DDBJ whole genome shotgun (WGS) entry which is preliminary data.</text>
</comment>
<evidence type="ECO:0000313" key="2">
    <source>
        <dbReference type="EMBL" id="OOS23934.1"/>
    </source>
</evidence>
<feature type="signal peptide" evidence="1">
    <location>
        <begin position="1"/>
        <end position="23"/>
    </location>
</feature>
<gene>
    <name evidence="2" type="ORF">B0681_08205</name>
</gene>
<reference evidence="2 3" key="1">
    <citation type="submission" date="2017-02" db="EMBL/GenBank/DDBJ databases">
        <title>Draft genome sequence of Moraxella porci CCUG 54912T type strain.</title>
        <authorList>
            <person name="Salva-Serra F."/>
            <person name="Engstrom-Jakobsson H."/>
            <person name="Thorell K."/>
            <person name="Jaen-Luchoro D."/>
            <person name="Gonzales-Siles L."/>
            <person name="Karlsson R."/>
            <person name="Yazdan S."/>
            <person name="Boulund F."/>
            <person name="Johnning A."/>
            <person name="Engstrand L."/>
            <person name="Kristiansson E."/>
            <person name="Moore E."/>
        </authorList>
    </citation>
    <scope>NUCLEOTIDE SEQUENCE [LARGE SCALE GENOMIC DNA]</scope>
    <source>
        <strain evidence="2 3">CCUG 54912</strain>
    </source>
</reference>
<name>A0A1T0CNN3_9GAMM</name>
<evidence type="ECO:0000256" key="1">
    <source>
        <dbReference type="SAM" id="SignalP"/>
    </source>
</evidence>
<keyword evidence="3" id="KW-1185">Reference proteome</keyword>
<proteinExistence type="predicted"/>
<sequence>MKSILKTLALSLIGLTVGINAHAYEVKNICAKYQTQQGWSKAYELQAQIYSEQEYFEAIGQSSLFANFFTSYVVIWWDYGQASVIKLDGMYSGSLLLSPTGVDQGGRQWRVADHSPGCLLV</sequence>